<dbReference type="Proteomes" id="UP000029488">
    <property type="component" value="Plasmid pMP1046B"/>
</dbReference>
<accession>A0A089RYV0</accession>
<evidence type="ECO:0008006" key="3">
    <source>
        <dbReference type="Google" id="ProtNLM"/>
    </source>
</evidence>
<geneLocation type="plasmid" evidence="1 2">
    <name>pMP1046B</name>
</geneLocation>
<reference evidence="1 2" key="1">
    <citation type="journal article" date="2014" name="BMC Genomics">
        <title>Unusual genome complexity in Lactobacillus salivarius JCM1046.</title>
        <authorList>
            <person name="Raftis E.J."/>
            <person name="Forde B.M."/>
            <person name="Claesson M.J."/>
            <person name="O'Toole P.W."/>
        </authorList>
    </citation>
    <scope>NUCLEOTIDE SEQUENCE [LARGE SCALE GENOMIC DNA]</scope>
    <source>
        <strain evidence="1 2">JCM1046</strain>
        <plasmid evidence="1 2">pMP1046B</plasmid>
    </source>
</reference>
<evidence type="ECO:0000313" key="2">
    <source>
        <dbReference type="Proteomes" id="UP000029488"/>
    </source>
</evidence>
<sequence>MKKFIDTVNKKELLVSEELYFASDFTSDLYSEGIHVVTNEYMDYSDSLEDICEAFNSLDDELKNNYFRQPTEKELLDVWNESGFENEPFDKELATGFYYDDCVRDEISENSFDFLDWLDSVNKNFTYISLSDYTDFVDLIEYHPYGEKNELLEDTDYLEKVFFKEWYSVFSKDSGVEEKFSLDNSNMLDRYMFENYNALEVTK</sequence>
<dbReference type="EMBL" id="CP007648">
    <property type="protein sequence ID" value="AIR11637.1"/>
    <property type="molecule type" value="Genomic_DNA"/>
</dbReference>
<dbReference type="KEGG" id="lsj:LSJ_3017"/>
<dbReference type="AlphaFoldDB" id="A0A089RYV0"/>
<dbReference type="RefSeq" id="WP_044005782.1">
    <property type="nucleotide sequence ID" value="NZ_CP007648.1"/>
</dbReference>
<gene>
    <name evidence="1" type="ORF">LSJ_3017</name>
</gene>
<organism evidence="1 2">
    <name type="scientific">Ligilactobacillus salivarius</name>
    <dbReference type="NCBI Taxonomy" id="1624"/>
    <lineage>
        <taxon>Bacteria</taxon>
        <taxon>Bacillati</taxon>
        <taxon>Bacillota</taxon>
        <taxon>Bacilli</taxon>
        <taxon>Lactobacillales</taxon>
        <taxon>Lactobacillaceae</taxon>
        <taxon>Ligilactobacillus</taxon>
    </lineage>
</organism>
<protein>
    <recommendedName>
        <fullName evidence="3">Antirestriction protein ArdA</fullName>
    </recommendedName>
</protein>
<name>A0A089RYV0_9LACO</name>
<keyword evidence="1" id="KW-0614">Plasmid</keyword>
<evidence type="ECO:0000313" key="1">
    <source>
        <dbReference type="EMBL" id="AIR11637.1"/>
    </source>
</evidence>
<proteinExistence type="predicted"/>